<comment type="caution">
    <text evidence="2">The sequence shown here is derived from an EMBL/GenBank/DDBJ whole genome shotgun (WGS) entry which is preliminary data.</text>
</comment>
<feature type="compositionally biased region" description="Gly residues" evidence="1">
    <location>
        <begin position="53"/>
        <end position="72"/>
    </location>
</feature>
<gene>
    <name evidence="2" type="ORF">RDB_LOCUS27264</name>
</gene>
<evidence type="ECO:0000256" key="1">
    <source>
        <dbReference type="SAM" id="MobiDB-lite"/>
    </source>
</evidence>
<reference evidence="2" key="1">
    <citation type="submission" date="2021-01" db="EMBL/GenBank/DDBJ databases">
        <authorList>
            <person name="Kaushik A."/>
        </authorList>
    </citation>
    <scope>NUCLEOTIDE SEQUENCE</scope>
    <source>
        <strain evidence="2">Type strain: AG8-Rh-89/</strain>
    </source>
</reference>
<evidence type="ECO:0000313" key="3">
    <source>
        <dbReference type="Proteomes" id="UP000663850"/>
    </source>
</evidence>
<proteinExistence type="predicted"/>
<name>A0A8H3ATC0_9AGAM</name>
<evidence type="ECO:0000313" key="2">
    <source>
        <dbReference type="EMBL" id="CAE6439075.1"/>
    </source>
</evidence>
<dbReference type="Proteomes" id="UP000663850">
    <property type="component" value="Unassembled WGS sequence"/>
</dbReference>
<dbReference type="EMBL" id="CAJMWZ010001610">
    <property type="protein sequence ID" value="CAE6439075.1"/>
    <property type="molecule type" value="Genomic_DNA"/>
</dbReference>
<protein>
    <submittedName>
        <fullName evidence="2">Uncharacterized protein</fullName>
    </submittedName>
</protein>
<feature type="region of interest" description="Disordered" evidence="1">
    <location>
        <begin position="1"/>
        <end position="81"/>
    </location>
</feature>
<sequence>MFRSRRARGPVTGMGGGGYGAAAPPPRQRGFNLGGGRRRAGTTAGHGIEPMGAGHGMTGGRGMGTGGTGGMGMAPAGGRVPRVRTRDRIKQFLGLGRSRRGATRTVMY</sequence>
<accession>A0A8H3ATC0</accession>
<organism evidence="2 3">
    <name type="scientific">Rhizoctonia solani</name>
    <dbReference type="NCBI Taxonomy" id="456999"/>
    <lineage>
        <taxon>Eukaryota</taxon>
        <taxon>Fungi</taxon>
        <taxon>Dikarya</taxon>
        <taxon>Basidiomycota</taxon>
        <taxon>Agaricomycotina</taxon>
        <taxon>Agaricomycetes</taxon>
        <taxon>Cantharellales</taxon>
        <taxon>Ceratobasidiaceae</taxon>
        <taxon>Rhizoctonia</taxon>
    </lineage>
</organism>
<dbReference type="AlphaFoldDB" id="A0A8H3ATC0"/>